<dbReference type="GO" id="GO:0009103">
    <property type="term" value="P:lipopolysaccharide biosynthetic process"/>
    <property type="evidence" value="ECO:0007669"/>
    <property type="project" value="TreeGrafter"/>
</dbReference>
<dbReference type="PANTHER" id="PTHR23028">
    <property type="entry name" value="ACETYLTRANSFERASE"/>
    <property type="match status" value="1"/>
</dbReference>
<dbReference type="PANTHER" id="PTHR23028:SF53">
    <property type="entry name" value="ACYL_TRANSF_3 DOMAIN-CONTAINING PROTEIN"/>
    <property type="match status" value="1"/>
</dbReference>
<feature type="transmembrane region" description="Helical" evidence="3">
    <location>
        <begin position="236"/>
        <end position="254"/>
    </location>
</feature>
<feature type="transmembrane region" description="Helical" evidence="3">
    <location>
        <begin position="313"/>
        <end position="331"/>
    </location>
</feature>
<evidence type="ECO:0000256" key="2">
    <source>
        <dbReference type="ARBA" id="ARBA00007400"/>
    </source>
</evidence>
<keyword evidence="3" id="KW-1133">Transmembrane helix</keyword>
<gene>
    <name evidence="5" type="ORF">PWYN_14920</name>
</gene>
<dbReference type="eggNOG" id="COG1835">
    <property type="taxonomic scope" value="Bacteria"/>
</dbReference>
<protein>
    <recommendedName>
        <fullName evidence="4">Acyltransferase 3 domain-containing protein</fullName>
    </recommendedName>
</protein>
<dbReference type="RefSeq" id="WP_036652790.1">
    <property type="nucleotide sequence ID" value="NZ_JQCR01000002.1"/>
</dbReference>
<dbReference type="EMBL" id="JQCR01000002">
    <property type="protein sequence ID" value="KGE20489.1"/>
    <property type="molecule type" value="Genomic_DNA"/>
</dbReference>
<dbReference type="GO" id="GO:0016020">
    <property type="term" value="C:membrane"/>
    <property type="evidence" value="ECO:0007669"/>
    <property type="project" value="TreeGrafter"/>
</dbReference>
<reference evidence="5 6" key="2">
    <citation type="submission" date="2014-10" db="EMBL/GenBank/DDBJ databases">
        <title>Comparative genomics of the Paenibacillus odorifer group.</title>
        <authorList>
            <person name="Tsai Y.-C."/>
            <person name="Martin N."/>
            <person name="Korlach J."/>
            <person name="Wiedmann M."/>
        </authorList>
    </citation>
    <scope>NUCLEOTIDE SEQUENCE [LARGE SCALE GENOMIC DNA]</scope>
    <source>
        <strain evidence="5 6">DSM 18334</strain>
    </source>
</reference>
<keyword evidence="6" id="KW-1185">Reference proteome</keyword>
<feature type="transmembrane region" description="Helical" evidence="3">
    <location>
        <begin position="337"/>
        <end position="359"/>
    </location>
</feature>
<dbReference type="Pfam" id="PF01757">
    <property type="entry name" value="Acyl_transf_3"/>
    <property type="match status" value="1"/>
</dbReference>
<evidence type="ECO:0000313" key="6">
    <source>
        <dbReference type="Proteomes" id="UP000029734"/>
    </source>
</evidence>
<feature type="transmembrane region" description="Helical" evidence="3">
    <location>
        <begin position="63"/>
        <end position="85"/>
    </location>
</feature>
<keyword evidence="3" id="KW-0472">Membrane</keyword>
<dbReference type="OrthoDB" id="9796461at2"/>
<dbReference type="InterPro" id="IPR002656">
    <property type="entry name" value="Acyl_transf_3_dom"/>
</dbReference>
<keyword evidence="3" id="KW-0812">Transmembrane</keyword>
<dbReference type="AlphaFoldDB" id="A0A098MD50"/>
<sequence>MIFGGNERLSTIEELYDKRNNSFDVIRFIFSVLVIYSHSFILFRGPGNGGDMFELITQNQLSGGSLAVKSFFIVSGFLIMQSLVGSQSLTHYFKNRALRIFPAFFVSLFVMSFIVGPLITNLEWADYFSSKPNSPYSFVLKNILMNINGYAWTIRDLFSNVPFPSSVNGSLWTLKHEFAMYLILPILGYFFFLRFKSIFMLATGITVLLSFLNIKKNYNPLNLKGDIYWVLSSSEYNSFIQLAPYFLVGSLLYLYKKEIFLNFKFFLLTVIIAFLSVIAGVINYTLIFVLPYALIYVAVNFKFSKFRKYGDFSYGMYIYAFPIQQLVVYFWHDDLNITTYFLVNFLLTFIVSFLSWHLIEKRALNLKVGGIKLKNELAKM</sequence>
<comment type="subcellular location">
    <subcellularLocation>
        <location evidence="1">Membrane</location>
    </subcellularLocation>
</comment>
<dbReference type="Proteomes" id="UP000029734">
    <property type="component" value="Unassembled WGS sequence"/>
</dbReference>
<dbReference type="STRING" id="268407.PWYN_14920"/>
<evidence type="ECO:0000256" key="1">
    <source>
        <dbReference type="ARBA" id="ARBA00004370"/>
    </source>
</evidence>
<dbReference type="InterPro" id="IPR050879">
    <property type="entry name" value="Acyltransferase_3"/>
</dbReference>
<feature type="domain" description="Acyltransferase 3" evidence="4">
    <location>
        <begin position="20"/>
        <end position="356"/>
    </location>
</feature>
<evidence type="ECO:0000256" key="3">
    <source>
        <dbReference type="SAM" id="Phobius"/>
    </source>
</evidence>
<feature type="transmembrane region" description="Helical" evidence="3">
    <location>
        <begin position="198"/>
        <end position="216"/>
    </location>
</feature>
<evidence type="ECO:0000313" key="5">
    <source>
        <dbReference type="EMBL" id="KGE20489.1"/>
    </source>
</evidence>
<feature type="transmembrane region" description="Helical" evidence="3">
    <location>
        <begin position="25"/>
        <end position="43"/>
    </location>
</feature>
<comment type="similarity">
    <text evidence="2">Belongs to the acyltransferase 3 family.</text>
</comment>
<dbReference type="GO" id="GO:0016747">
    <property type="term" value="F:acyltransferase activity, transferring groups other than amino-acyl groups"/>
    <property type="evidence" value="ECO:0007669"/>
    <property type="project" value="InterPro"/>
</dbReference>
<comment type="caution">
    <text evidence="5">The sequence shown here is derived from an EMBL/GenBank/DDBJ whole genome shotgun (WGS) entry which is preliminary data.</text>
</comment>
<accession>A0A098MD50</accession>
<name>A0A098MD50_9BACL</name>
<evidence type="ECO:0000259" key="4">
    <source>
        <dbReference type="Pfam" id="PF01757"/>
    </source>
</evidence>
<organism evidence="5 6">
    <name type="scientific">Paenibacillus wynnii</name>
    <dbReference type="NCBI Taxonomy" id="268407"/>
    <lineage>
        <taxon>Bacteria</taxon>
        <taxon>Bacillati</taxon>
        <taxon>Bacillota</taxon>
        <taxon>Bacilli</taxon>
        <taxon>Bacillales</taxon>
        <taxon>Paenibacillaceae</taxon>
        <taxon>Paenibacillus</taxon>
    </lineage>
</organism>
<reference evidence="5 6" key="1">
    <citation type="submission" date="2014-08" db="EMBL/GenBank/DDBJ databases">
        <authorList>
            <person name="den Bakker H.C."/>
        </authorList>
    </citation>
    <scope>NUCLEOTIDE SEQUENCE [LARGE SCALE GENOMIC DNA]</scope>
    <source>
        <strain evidence="5 6">DSM 18334</strain>
    </source>
</reference>
<feature type="transmembrane region" description="Helical" evidence="3">
    <location>
        <begin position="284"/>
        <end position="301"/>
    </location>
</feature>
<proteinExistence type="inferred from homology"/>
<feature type="transmembrane region" description="Helical" evidence="3">
    <location>
        <begin position="97"/>
        <end position="119"/>
    </location>
</feature>